<dbReference type="RefSeq" id="WP_221007454.1">
    <property type="nucleotide sequence ID" value="NZ_CP081150.1"/>
</dbReference>
<evidence type="ECO:0000313" key="3">
    <source>
        <dbReference type="Proteomes" id="UP000825679"/>
    </source>
</evidence>
<protein>
    <submittedName>
        <fullName evidence="2">PilZ domain-containing protein</fullName>
    </submittedName>
</protein>
<dbReference type="Gene3D" id="2.40.10.220">
    <property type="entry name" value="predicted glycosyltransferase like domains"/>
    <property type="match status" value="1"/>
</dbReference>
<dbReference type="Proteomes" id="UP000825679">
    <property type="component" value="Chromosome"/>
</dbReference>
<sequence>MFNVFKVWGNAEKDPPEAAKAWQEHENLIQNPQQIVAILNLINLHLRDGPIPLRLMIRDMDHGELVTTFRPDANKAVIRCRIEIEHHFEPDEELTFIAGWEGKLIAFSAFIIQSHTIREFTVSWPQVMVKSIGRDTYRVHPHFELPLSIELANVHMSGHLIDLSEGGMACHLSTADAQSLINAGQLVNANIRVGPLQFRVALMTICSEVRTHHGNYTRLGISFKGISNNDLVCIRRSLLGWQH</sequence>
<gene>
    <name evidence="2" type="ORF">K4H28_05925</name>
</gene>
<keyword evidence="3" id="KW-1185">Reference proteome</keyword>
<accession>A0ABX8ZAW9</accession>
<evidence type="ECO:0000259" key="1">
    <source>
        <dbReference type="Pfam" id="PF07238"/>
    </source>
</evidence>
<evidence type="ECO:0000313" key="2">
    <source>
        <dbReference type="EMBL" id="QZA78935.1"/>
    </source>
</evidence>
<name>A0ABX8ZAW9_9NEIS</name>
<dbReference type="Pfam" id="PF07238">
    <property type="entry name" value="PilZ"/>
    <property type="match status" value="1"/>
</dbReference>
<reference evidence="2 3" key="1">
    <citation type="submission" date="2021-08" db="EMBL/GenBank/DDBJ databases">
        <title>complete genome sequencing of Deefgea sp. D25.</title>
        <authorList>
            <person name="Bae J.-W."/>
            <person name="Gim D.-H."/>
        </authorList>
    </citation>
    <scope>NUCLEOTIDE SEQUENCE [LARGE SCALE GENOMIC DNA]</scope>
    <source>
        <strain evidence="2 3">D25</strain>
    </source>
</reference>
<dbReference type="InterPro" id="IPR009875">
    <property type="entry name" value="PilZ_domain"/>
</dbReference>
<dbReference type="EMBL" id="CP081150">
    <property type="protein sequence ID" value="QZA78935.1"/>
    <property type="molecule type" value="Genomic_DNA"/>
</dbReference>
<organism evidence="2 3">
    <name type="scientific">Deefgea tanakiae</name>
    <dbReference type="NCBI Taxonomy" id="2865840"/>
    <lineage>
        <taxon>Bacteria</taxon>
        <taxon>Pseudomonadati</taxon>
        <taxon>Pseudomonadota</taxon>
        <taxon>Betaproteobacteria</taxon>
        <taxon>Neisseriales</taxon>
        <taxon>Chitinibacteraceae</taxon>
        <taxon>Deefgea</taxon>
    </lineage>
</organism>
<proteinExistence type="predicted"/>
<feature type="domain" description="PilZ" evidence="1">
    <location>
        <begin position="134"/>
        <end position="238"/>
    </location>
</feature>